<feature type="signal peptide" evidence="1">
    <location>
        <begin position="1"/>
        <end position="17"/>
    </location>
</feature>
<dbReference type="Proteomes" id="UP000248817">
    <property type="component" value="Unassembled WGS sequence"/>
</dbReference>
<organism evidence="2 3">
    <name type="scientific">Aspergillus indologenus CBS 114.80</name>
    <dbReference type="NCBI Taxonomy" id="1450541"/>
    <lineage>
        <taxon>Eukaryota</taxon>
        <taxon>Fungi</taxon>
        <taxon>Dikarya</taxon>
        <taxon>Ascomycota</taxon>
        <taxon>Pezizomycotina</taxon>
        <taxon>Eurotiomycetes</taxon>
        <taxon>Eurotiomycetidae</taxon>
        <taxon>Eurotiales</taxon>
        <taxon>Aspergillaceae</taxon>
        <taxon>Aspergillus</taxon>
        <taxon>Aspergillus subgen. Circumdati</taxon>
    </lineage>
</organism>
<feature type="chain" id="PRO_5015885393" description="Secreted protein" evidence="1">
    <location>
        <begin position="18"/>
        <end position="114"/>
    </location>
</feature>
<evidence type="ECO:0008006" key="4">
    <source>
        <dbReference type="Google" id="ProtNLM"/>
    </source>
</evidence>
<dbReference type="EMBL" id="KZ825520">
    <property type="protein sequence ID" value="PYI30122.1"/>
    <property type="molecule type" value="Genomic_DNA"/>
</dbReference>
<reference evidence="2 3" key="1">
    <citation type="submission" date="2018-02" db="EMBL/GenBank/DDBJ databases">
        <title>The genomes of Aspergillus section Nigri reveals drivers in fungal speciation.</title>
        <authorList>
            <consortium name="DOE Joint Genome Institute"/>
            <person name="Vesth T.C."/>
            <person name="Nybo J."/>
            <person name="Theobald S."/>
            <person name="Brandl J."/>
            <person name="Frisvad J.C."/>
            <person name="Nielsen K.F."/>
            <person name="Lyhne E.K."/>
            <person name="Kogle M.E."/>
            <person name="Kuo A."/>
            <person name="Riley R."/>
            <person name="Clum A."/>
            <person name="Nolan M."/>
            <person name="Lipzen A."/>
            <person name="Salamov A."/>
            <person name="Henrissat B."/>
            <person name="Wiebenga A."/>
            <person name="De vries R.P."/>
            <person name="Grigoriev I.V."/>
            <person name="Mortensen U.H."/>
            <person name="Andersen M.R."/>
            <person name="Baker S.E."/>
        </authorList>
    </citation>
    <scope>NUCLEOTIDE SEQUENCE [LARGE SCALE GENOMIC DNA]</scope>
    <source>
        <strain evidence="2 3">CBS 114.80</strain>
    </source>
</reference>
<name>A0A2V5I4W3_9EURO</name>
<evidence type="ECO:0000313" key="3">
    <source>
        <dbReference type="Proteomes" id="UP000248817"/>
    </source>
</evidence>
<evidence type="ECO:0000313" key="2">
    <source>
        <dbReference type="EMBL" id="PYI30122.1"/>
    </source>
</evidence>
<protein>
    <recommendedName>
        <fullName evidence="4">Secreted protein</fullName>
    </recommendedName>
</protein>
<proteinExistence type="predicted"/>
<dbReference type="AlphaFoldDB" id="A0A2V5I4W3"/>
<evidence type="ECO:0000256" key="1">
    <source>
        <dbReference type="SAM" id="SignalP"/>
    </source>
</evidence>
<keyword evidence="3" id="KW-1185">Reference proteome</keyword>
<gene>
    <name evidence="2" type="ORF">BP00DRAFT_214915</name>
</gene>
<sequence>MTTVLMLFFFCWSTALAYSERVANFTAYSASSPRPCELHLLHGLSSSMKPETQFWDGAFHAFLPVSKRLLIHGTQTRVSPAHPKLSAGRFMVYQSMASTAVGCKGIAGTEHRPS</sequence>
<accession>A0A2V5I4W3</accession>
<keyword evidence="1" id="KW-0732">Signal</keyword>